<feature type="domain" description="VOC" evidence="1">
    <location>
        <begin position="152"/>
        <end position="276"/>
    </location>
</feature>
<organism evidence="2 3">
    <name type="scientific">Novosphingobium malaysiense</name>
    <dbReference type="NCBI Taxonomy" id="1348853"/>
    <lineage>
        <taxon>Bacteria</taxon>
        <taxon>Pseudomonadati</taxon>
        <taxon>Pseudomonadota</taxon>
        <taxon>Alphaproteobacteria</taxon>
        <taxon>Sphingomonadales</taxon>
        <taxon>Sphingomonadaceae</taxon>
        <taxon>Novosphingobium</taxon>
    </lineage>
</organism>
<dbReference type="EMBL" id="JTDI01000001">
    <property type="protein sequence ID" value="KHK92913.1"/>
    <property type="molecule type" value="Genomic_DNA"/>
</dbReference>
<accession>A0A0B1ZUR9</accession>
<dbReference type="STRING" id="1348853.LK12_00485"/>
<gene>
    <name evidence="2" type="ORF">LK12_00485</name>
</gene>
<comment type="caution">
    <text evidence="2">The sequence shown here is derived from an EMBL/GenBank/DDBJ whole genome shotgun (WGS) entry which is preliminary data.</text>
</comment>
<dbReference type="RefSeq" id="WP_039278072.1">
    <property type="nucleotide sequence ID" value="NZ_JTDI01000001.1"/>
</dbReference>
<dbReference type="SUPFAM" id="SSF54593">
    <property type="entry name" value="Glyoxalase/Bleomycin resistance protein/Dihydroxybiphenyl dioxygenase"/>
    <property type="match status" value="2"/>
</dbReference>
<dbReference type="AlphaFoldDB" id="A0A0B1ZUR9"/>
<keyword evidence="3" id="KW-1185">Reference proteome</keyword>
<evidence type="ECO:0000313" key="2">
    <source>
        <dbReference type="EMBL" id="KHK92913.1"/>
    </source>
</evidence>
<dbReference type="PROSITE" id="PS51819">
    <property type="entry name" value="VOC"/>
    <property type="match status" value="1"/>
</dbReference>
<proteinExistence type="predicted"/>
<dbReference type="Proteomes" id="UP000031057">
    <property type="component" value="Unassembled WGS sequence"/>
</dbReference>
<dbReference type="Pfam" id="PF00903">
    <property type="entry name" value="Glyoxalase"/>
    <property type="match status" value="1"/>
</dbReference>
<dbReference type="InterPro" id="IPR029068">
    <property type="entry name" value="Glyas_Bleomycin-R_OHBP_Dase"/>
</dbReference>
<dbReference type="InterPro" id="IPR037523">
    <property type="entry name" value="VOC_core"/>
</dbReference>
<reference evidence="2 3" key="1">
    <citation type="submission" date="2014-10" db="EMBL/GenBank/DDBJ databases">
        <title>Genome sequence of Novosphingobium malaysiense MUSC 273(T).</title>
        <authorList>
            <person name="Lee L.-H."/>
        </authorList>
    </citation>
    <scope>NUCLEOTIDE SEQUENCE [LARGE SCALE GENOMIC DNA]</scope>
    <source>
        <strain evidence="2 3">MUSC 273</strain>
    </source>
</reference>
<protein>
    <recommendedName>
        <fullName evidence="1">VOC domain-containing protein</fullName>
    </recommendedName>
</protein>
<dbReference type="InterPro" id="IPR004360">
    <property type="entry name" value="Glyas_Fos-R_dOase_dom"/>
</dbReference>
<dbReference type="Gene3D" id="3.10.180.10">
    <property type="entry name" value="2,3-Dihydroxybiphenyl 1,2-Dioxygenase, domain 1"/>
    <property type="match status" value="2"/>
</dbReference>
<evidence type="ECO:0000313" key="3">
    <source>
        <dbReference type="Proteomes" id="UP000031057"/>
    </source>
</evidence>
<sequence>MPLTGIAEIVFAVEDLAACTAYFEDLGLSRLEASDTHAVFEVLSGQKVTLYPLGDARVPASQLHGSGVHEAIWAVPDQADLEALVADLSKDHEITRDDDGTVHFVTAFGQAIGLRVFKPRPFVATPSPTNGPGIINRLNLPRKWMDRAYPKTISHVVWGFLDIDEAKVFYTTRLGFKLTDIQKGIGCYIRCGRSTNHHNIALASAELPEFGFTGRFEFHHVNFGVSDIDEIMAGKNYLERRGHDTSGMGLGRHRISSELFLYMKSPTGGEVEYGADCDQVDEHWRPRVWGASFAAFYWVHNQPEFLKAKEPEWDVTYATPESTWRVS</sequence>
<evidence type="ECO:0000259" key="1">
    <source>
        <dbReference type="PROSITE" id="PS51819"/>
    </source>
</evidence>
<name>A0A0B1ZUR9_9SPHN</name>